<evidence type="ECO:0000313" key="1">
    <source>
        <dbReference type="EMBL" id="KAK5980954.1"/>
    </source>
</evidence>
<name>A0AAN8INE7_TRICO</name>
<dbReference type="AlphaFoldDB" id="A0AAN8INE7"/>
<dbReference type="Proteomes" id="UP001331761">
    <property type="component" value="Unassembled WGS sequence"/>
</dbReference>
<dbReference type="EMBL" id="WIXE01006817">
    <property type="protein sequence ID" value="KAK5980954.1"/>
    <property type="molecule type" value="Genomic_DNA"/>
</dbReference>
<sequence length="338" mass="39194">MLYLTFDRHYVNNQRQTEQKERVLKLWTIERVLKLWTIKRLSNSGPIVRENTKLKQKEYLVLGSKVVNSENLCSSYCSNNCGTADMETSKEETINRPVMSKTIRIINIPNHEKLSVREILRGFLEKMVKYDVTGDANPLSWGKTAGTNDDGITIKAEMSNSFREHFLERGKHNLLDYNQQNNAKIRVIRCQTMQVSDLENLSLFLRRMIREHCKERNIDTPEMSVRNAYITLKNDRGDTKRFNSTELAVALGWSLKEWHGTPILKLMTATELKAMESGRLKWRSFNLDAFTNSSALGGLEHNEKCHSCNEERNPKRKSEVYEKNVKDVGESTSKLLWT</sequence>
<accession>A0AAN8INE7</accession>
<comment type="caution">
    <text evidence="1">The sequence shown here is derived from an EMBL/GenBank/DDBJ whole genome shotgun (WGS) entry which is preliminary data.</text>
</comment>
<evidence type="ECO:0000313" key="2">
    <source>
        <dbReference type="Proteomes" id="UP001331761"/>
    </source>
</evidence>
<proteinExistence type="predicted"/>
<protein>
    <submittedName>
        <fullName evidence="1">Uncharacterized protein</fullName>
    </submittedName>
</protein>
<keyword evidence="2" id="KW-1185">Reference proteome</keyword>
<organism evidence="1 2">
    <name type="scientific">Trichostrongylus colubriformis</name>
    <name type="common">Black scour worm</name>
    <dbReference type="NCBI Taxonomy" id="6319"/>
    <lineage>
        <taxon>Eukaryota</taxon>
        <taxon>Metazoa</taxon>
        <taxon>Ecdysozoa</taxon>
        <taxon>Nematoda</taxon>
        <taxon>Chromadorea</taxon>
        <taxon>Rhabditida</taxon>
        <taxon>Rhabditina</taxon>
        <taxon>Rhabditomorpha</taxon>
        <taxon>Strongyloidea</taxon>
        <taxon>Trichostrongylidae</taxon>
        <taxon>Trichostrongylus</taxon>
    </lineage>
</organism>
<reference evidence="1 2" key="1">
    <citation type="submission" date="2019-10" db="EMBL/GenBank/DDBJ databases">
        <title>Assembly and Annotation for the nematode Trichostrongylus colubriformis.</title>
        <authorList>
            <person name="Martin J."/>
        </authorList>
    </citation>
    <scope>NUCLEOTIDE SEQUENCE [LARGE SCALE GENOMIC DNA]</scope>
    <source>
        <strain evidence="1">G859</strain>
        <tissue evidence="1">Whole worm</tissue>
    </source>
</reference>
<gene>
    <name evidence="1" type="ORF">GCK32_009764</name>
</gene>